<protein>
    <submittedName>
        <fullName evidence="3">Uncharacterized protein</fullName>
    </submittedName>
</protein>
<name>A0A197JXQ5_9FUNG</name>
<dbReference type="GO" id="GO:0031207">
    <property type="term" value="C:Sec62/Sec63 complex"/>
    <property type="evidence" value="ECO:0007669"/>
    <property type="project" value="InterPro"/>
</dbReference>
<feature type="compositionally biased region" description="Basic and acidic residues" evidence="1">
    <location>
        <begin position="164"/>
        <end position="197"/>
    </location>
</feature>
<reference evidence="3 4" key="1">
    <citation type="submission" date="2016-05" db="EMBL/GenBank/DDBJ databases">
        <title>Genome sequencing reveals origins of a unique bacterial endosymbiosis in the earliest lineages of terrestrial Fungi.</title>
        <authorList>
            <consortium name="DOE Joint Genome Institute"/>
            <person name="Uehling J."/>
            <person name="Gryganskyi A."/>
            <person name="Hameed K."/>
            <person name="Tschaplinski T."/>
            <person name="Misztal P."/>
            <person name="Wu S."/>
            <person name="Desiro A."/>
            <person name="Vande Pol N."/>
            <person name="Du Z.-Y."/>
            <person name="Zienkiewicz A."/>
            <person name="Zienkiewicz K."/>
            <person name="Morin E."/>
            <person name="Tisserant E."/>
            <person name="Splivallo R."/>
            <person name="Hainaut M."/>
            <person name="Henrissat B."/>
            <person name="Ohm R."/>
            <person name="Kuo A."/>
            <person name="Yan J."/>
            <person name="Lipzen A."/>
            <person name="Nolan M."/>
            <person name="Labutti K."/>
            <person name="Barry K."/>
            <person name="Goldstein A."/>
            <person name="Labbe J."/>
            <person name="Schadt C."/>
            <person name="Tuskan G."/>
            <person name="Grigoriev I."/>
            <person name="Martin F."/>
            <person name="Vilgalys R."/>
            <person name="Bonito G."/>
        </authorList>
    </citation>
    <scope>NUCLEOTIDE SEQUENCE [LARGE SCALE GENOMIC DNA]</scope>
    <source>
        <strain evidence="3 4">AG-77</strain>
    </source>
</reference>
<dbReference type="AlphaFoldDB" id="A0A197JXQ5"/>
<dbReference type="OrthoDB" id="73168at2759"/>
<dbReference type="STRING" id="1314771.A0A197JXQ5"/>
<dbReference type="InterPro" id="IPR018624">
    <property type="entry name" value="Sec66"/>
</dbReference>
<evidence type="ECO:0000256" key="1">
    <source>
        <dbReference type="SAM" id="MobiDB-lite"/>
    </source>
</evidence>
<gene>
    <name evidence="3" type="ORF">K457DRAFT_137146</name>
</gene>
<dbReference type="PANTHER" id="PTHR28229:SF1">
    <property type="entry name" value="TRANSLOCATION PROTEIN SEC66"/>
    <property type="match status" value="1"/>
</dbReference>
<accession>A0A197JXQ5</accession>
<organism evidence="3 4">
    <name type="scientific">Linnemannia elongata AG-77</name>
    <dbReference type="NCBI Taxonomy" id="1314771"/>
    <lineage>
        <taxon>Eukaryota</taxon>
        <taxon>Fungi</taxon>
        <taxon>Fungi incertae sedis</taxon>
        <taxon>Mucoromycota</taxon>
        <taxon>Mortierellomycotina</taxon>
        <taxon>Mortierellomycetes</taxon>
        <taxon>Mortierellales</taxon>
        <taxon>Mortierellaceae</taxon>
        <taxon>Linnemannia</taxon>
    </lineage>
</organism>
<proteinExistence type="predicted"/>
<keyword evidence="2" id="KW-0812">Transmembrane</keyword>
<evidence type="ECO:0000313" key="3">
    <source>
        <dbReference type="EMBL" id="OAQ30015.1"/>
    </source>
</evidence>
<evidence type="ECO:0000313" key="4">
    <source>
        <dbReference type="Proteomes" id="UP000078512"/>
    </source>
</evidence>
<keyword evidence="2" id="KW-1133">Transmembrane helix</keyword>
<feature type="transmembrane region" description="Helical" evidence="2">
    <location>
        <begin position="6"/>
        <end position="27"/>
    </location>
</feature>
<dbReference type="GO" id="GO:0031204">
    <property type="term" value="P:post-translational protein targeting to membrane, translocation"/>
    <property type="evidence" value="ECO:0007669"/>
    <property type="project" value="InterPro"/>
</dbReference>
<sequence>MGSTSVWVAITYIGGWILSMRIFGYFWKKRKLAINNAEPWFAENIPKSQYIALLQQTNPEATETQLKAALLRRAVEGVVRVLSMREDKQVLASLVKQGTVGDDIWMEFTLSEKELEQEIVEIVAEANTFKEGWGQTILQTASEVLMHEKNKQTEQEMKLKQEEQARQKALKEERKEQTRLTNEKNREARLEKERAKALQELLTEDTPPKSPTKKPASPKAPKRKK</sequence>
<evidence type="ECO:0000256" key="2">
    <source>
        <dbReference type="SAM" id="Phobius"/>
    </source>
</evidence>
<keyword evidence="4" id="KW-1185">Reference proteome</keyword>
<dbReference type="Proteomes" id="UP000078512">
    <property type="component" value="Unassembled WGS sequence"/>
</dbReference>
<dbReference type="PANTHER" id="PTHR28229">
    <property type="entry name" value="TRANSLOCATION PROTEIN SEC66"/>
    <property type="match status" value="1"/>
</dbReference>
<dbReference type="EMBL" id="KV442037">
    <property type="protein sequence ID" value="OAQ30015.1"/>
    <property type="molecule type" value="Genomic_DNA"/>
</dbReference>
<keyword evidence="2" id="KW-0472">Membrane</keyword>
<dbReference type="Pfam" id="PF09802">
    <property type="entry name" value="Sec66"/>
    <property type="match status" value="1"/>
</dbReference>
<feature type="region of interest" description="Disordered" evidence="1">
    <location>
        <begin position="164"/>
        <end position="225"/>
    </location>
</feature>